<evidence type="ECO:0000313" key="3">
    <source>
        <dbReference type="Proteomes" id="UP001520140"/>
    </source>
</evidence>
<comment type="caution">
    <text evidence="2">The sequence shown here is derived from an EMBL/GenBank/DDBJ whole genome shotgun (WGS) entry which is preliminary data.</text>
</comment>
<dbReference type="RefSeq" id="WP_157889552.1">
    <property type="nucleotide sequence ID" value="NZ_JABUKE010000002.1"/>
</dbReference>
<sequence>MNRAIGVLAVRRGVSTTDAEALLRADAYARGSSSADAARRVLGVDAGSS</sequence>
<organism evidence="2 3">
    <name type="scientific">Rhodococcoides kroppenstedtii</name>
    <dbReference type="NCBI Taxonomy" id="293050"/>
    <lineage>
        <taxon>Bacteria</taxon>
        <taxon>Bacillati</taxon>
        <taxon>Actinomycetota</taxon>
        <taxon>Actinomycetes</taxon>
        <taxon>Mycobacteriales</taxon>
        <taxon>Nocardiaceae</taxon>
        <taxon>Rhodococcoides</taxon>
    </lineage>
</organism>
<dbReference type="EMBL" id="JABUKG010000002">
    <property type="protein sequence ID" value="MBY6319600.1"/>
    <property type="molecule type" value="Genomic_DNA"/>
</dbReference>
<proteinExistence type="predicted"/>
<accession>A0ABS7NQ68</accession>
<dbReference type="Pfam" id="PF03861">
    <property type="entry name" value="ANTAR"/>
    <property type="match status" value="1"/>
</dbReference>
<dbReference type="InterPro" id="IPR036388">
    <property type="entry name" value="WH-like_DNA-bd_sf"/>
</dbReference>
<feature type="domain" description="ANTAR" evidence="1">
    <location>
        <begin position="1"/>
        <end position="42"/>
    </location>
</feature>
<keyword evidence="3" id="KW-1185">Reference proteome</keyword>
<evidence type="ECO:0000259" key="1">
    <source>
        <dbReference type="PROSITE" id="PS50921"/>
    </source>
</evidence>
<gene>
    <name evidence="2" type="ORF">HQ605_02065</name>
</gene>
<protein>
    <submittedName>
        <fullName evidence="2">ANTAR domain-containing protein</fullName>
    </submittedName>
</protein>
<dbReference type="InterPro" id="IPR005561">
    <property type="entry name" value="ANTAR"/>
</dbReference>
<dbReference type="Proteomes" id="UP001520140">
    <property type="component" value="Unassembled WGS sequence"/>
</dbReference>
<dbReference type="PROSITE" id="PS50921">
    <property type="entry name" value="ANTAR"/>
    <property type="match status" value="1"/>
</dbReference>
<reference evidence="2 3" key="1">
    <citation type="submission" date="2020-06" db="EMBL/GenBank/DDBJ databases">
        <title>Taxonomy, biology and ecology of Rhodococcus bacteria occurring in California pistachio and other woody hosts as revealed by genome sequence analyses.</title>
        <authorList>
            <person name="Gai Y."/>
            <person name="Riely B."/>
        </authorList>
    </citation>
    <scope>NUCLEOTIDE SEQUENCE [LARGE SCALE GENOMIC DNA]</scope>
    <source>
        <strain evidence="2 3">BP-284</strain>
    </source>
</reference>
<evidence type="ECO:0000313" key="2">
    <source>
        <dbReference type="EMBL" id="MBY6319600.1"/>
    </source>
</evidence>
<name>A0ABS7NQ68_9NOCA</name>
<dbReference type="Gene3D" id="1.10.10.10">
    <property type="entry name" value="Winged helix-like DNA-binding domain superfamily/Winged helix DNA-binding domain"/>
    <property type="match status" value="1"/>
</dbReference>